<dbReference type="Proteomes" id="UP000824179">
    <property type="component" value="Unassembled WGS sequence"/>
</dbReference>
<sequence length="135" mass="14484">MTQRGFKTISALETAFFFITALVWTIGEDIASRVPLVVVGWLLFLSCAIKLVALVIKMDKKYSAAVCGIAFAFDMALIAAALTLFFLLIGFDAATSGGGLFSDILMVVLFIILGIAEAASFICSVVDGVDRFEKE</sequence>
<feature type="transmembrane region" description="Helical" evidence="1">
    <location>
        <begin position="104"/>
        <end position="126"/>
    </location>
</feature>
<name>A0A9D1DBD7_9FIRM</name>
<feature type="transmembrane region" description="Helical" evidence="1">
    <location>
        <begin position="63"/>
        <end position="89"/>
    </location>
</feature>
<evidence type="ECO:0000313" key="2">
    <source>
        <dbReference type="EMBL" id="HIR39811.1"/>
    </source>
</evidence>
<feature type="transmembrane region" description="Helical" evidence="1">
    <location>
        <begin position="9"/>
        <end position="27"/>
    </location>
</feature>
<evidence type="ECO:0000256" key="1">
    <source>
        <dbReference type="SAM" id="Phobius"/>
    </source>
</evidence>
<evidence type="ECO:0000313" key="3">
    <source>
        <dbReference type="Proteomes" id="UP000824179"/>
    </source>
</evidence>
<accession>A0A9D1DBD7</accession>
<reference evidence="2" key="2">
    <citation type="journal article" date="2021" name="PeerJ">
        <title>Extensive microbial diversity within the chicken gut microbiome revealed by metagenomics and culture.</title>
        <authorList>
            <person name="Gilroy R."/>
            <person name="Ravi A."/>
            <person name="Getino M."/>
            <person name="Pursley I."/>
            <person name="Horton D.L."/>
            <person name="Alikhan N.F."/>
            <person name="Baker D."/>
            <person name="Gharbi K."/>
            <person name="Hall N."/>
            <person name="Watson M."/>
            <person name="Adriaenssens E.M."/>
            <person name="Foster-Nyarko E."/>
            <person name="Jarju S."/>
            <person name="Secka A."/>
            <person name="Antonio M."/>
            <person name="Oren A."/>
            <person name="Chaudhuri R.R."/>
            <person name="La Ragione R."/>
            <person name="Hildebrand F."/>
            <person name="Pallen M.J."/>
        </authorList>
    </citation>
    <scope>NUCLEOTIDE SEQUENCE</scope>
    <source>
        <strain evidence="2">ChiW25-3613</strain>
    </source>
</reference>
<proteinExistence type="predicted"/>
<keyword evidence="1" id="KW-0812">Transmembrane</keyword>
<comment type="caution">
    <text evidence="2">The sequence shown here is derived from an EMBL/GenBank/DDBJ whole genome shotgun (WGS) entry which is preliminary data.</text>
</comment>
<keyword evidence="1" id="KW-0472">Membrane</keyword>
<dbReference type="AlphaFoldDB" id="A0A9D1DBD7"/>
<feature type="transmembrane region" description="Helical" evidence="1">
    <location>
        <begin position="33"/>
        <end position="56"/>
    </location>
</feature>
<dbReference type="EMBL" id="DVHB01000092">
    <property type="protein sequence ID" value="HIR39811.1"/>
    <property type="molecule type" value="Genomic_DNA"/>
</dbReference>
<organism evidence="2 3">
    <name type="scientific">Candidatus Coproplasma stercoripullorum</name>
    <dbReference type="NCBI Taxonomy" id="2840751"/>
    <lineage>
        <taxon>Bacteria</taxon>
        <taxon>Bacillati</taxon>
        <taxon>Bacillota</taxon>
        <taxon>Clostridia</taxon>
        <taxon>Eubacteriales</taxon>
        <taxon>Candidatus Coproplasma</taxon>
    </lineage>
</organism>
<gene>
    <name evidence="2" type="ORF">IAB90_05450</name>
</gene>
<protein>
    <submittedName>
        <fullName evidence="2">Uncharacterized protein</fullName>
    </submittedName>
</protein>
<reference evidence="2" key="1">
    <citation type="submission" date="2020-10" db="EMBL/GenBank/DDBJ databases">
        <authorList>
            <person name="Gilroy R."/>
        </authorList>
    </citation>
    <scope>NUCLEOTIDE SEQUENCE</scope>
    <source>
        <strain evidence="2">ChiW25-3613</strain>
    </source>
</reference>
<keyword evidence="1" id="KW-1133">Transmembrane helix</keyword>